<sequence length="165" mass="18783">MIRVVFVCLGNICRSPMAEALFRHKITQMGLHERIAADSAGTGDWHLGNPPHQRTQDILLKHGISIDNMEARLFTLKDAQAYDYIVAMDKGNIEAIKKLIPESLNKKVFRLLDFLPGQSLRDIPDPYYSGNFEQVYNLVDEGTNALIDYICQENHIHLDNMKKGE</sequence>
<evidence type="ECO:0000256" key="6">
    <source>
        <dbReference type="PIRSR" id="PIRSR617867-1"/>
    </source>
</evidence>
<dbReference type="InterPro" id="IPR023485">
    <property type="entry name" value="Ptyr_pPase"/>
</dbReference>
<feature type="domain" description="Phosphotyrosine protein phosphatase I" evidence="7">
    <location>
        <begin position="2"/>
        <end position="149"/>
    </location>
</feature>
<keyword evidence="9" id="KW-1185">Reference proteome</keyword>
<dbReference type="Gene3D" id="3.40.50.2300">
    <property type="match status" value="1"/>
</dbReference>
<dbReference type="EC" id="3.1.3.48" evidence="2"/>
<name>A0A8J3ELX2_9BACL</name>
<evidence type="ECO:0000313" key="9">
    <source>
        <dbReference type="Proteomes" id="UP000656813"/>
    </source>
</evidence>
<dbReference type="InterPro" id="IPR017867">
    <property type="entry name" value="Tyr_phospatase_low_mol_wt"/>
</dbReference>
<gene>
    <name evidence="8" type="ORF">GCM10007096_11150</name>
</gene>
<dbReference type="FunFam" id="3.40.50.2300:FF:000113">
    <property type="entry name" value="Low molecular weight protein-tyrosine-phosphatase"/>
    <property type="match status" value="1"/>
</dbReference>
<dbReference type="PANTHER" id="PTHR11717:SF7">
    <property type="entry name" value="LOW MOLECULAR WEIGHT PHOSPHOTYROSINE PROTEIN PHOSPHATASE"/>
    <property type="match status" value="1"/>
</dbReference>
<reference evidence="8" key="1">
    <citation type="journal article" date="2014" name="Int. J. Syst. Evol. Microbiol.">
        <title>Complete genome sequence of Corynebacterium casei LMG S-19264T (=DSM 44701T), isolated from a smear-ripened cheese.</title>
        <authorList>
            <consortium name="US DOE Joint Genome Institute (JGI-PGF)"/>
            <person name="Walter F."/>
            <person name="Albersmeier A."/>
            <person name="Kalinowski J."/>
            <person name="Ruckert C."/>
        </authorList>
    </citation>
    <scope>NUCLEOTIDE SEQUENCE</scope>
    <source>
        <strain evidence="8">CGMCC 1.12777</strain>
    </source>
</reference>
<evidence type="ECO:0000256" key="3">
    <source>
        <dbReference type="ARBA" id="ARBA00022801"/>
    </source>
</evidence>
<dbReference type="Proteomes" id="UP000656813">
    <property type="component" value="Unassembled WGS sequence"/>
</dbReference>
<dbReference type="PANTHER" id="PTHR11717">
    <property type="entry name" value="LOW MOLECULAR WEIGHT PROTEIN TYROSINE PHOSPHATASE"/>
    <property type="match status" value="1"/>
</dbReference>
<proteinExistence type="inferred from homology"/>
<keyword evidence="4" id="KW-0904">Protein phosphatase</keyword>
<comment type="caution">
    <text evidence="8">The sequence shown here is derived from an EMBL/GenBank/DDBJ whole genome shotgun (WGS) entry which is preliminary data.</text>
</comment>
<dbReference type="InterPro" id="IPR050438">
    <property type="entry name" value="LMW_PTPase"/>
</dbReference>
<dbReference type="CDD" id="cd16343">
    <property type="entry name" value="LMWPTP"/>
    <property type="match status" value="1"/>
</dbReference>
<feature type="active site" description="Nucleophile" evidence="6">
    <location>
        <position position="8"/>
    </location>
</feature>
<dbReference type="InterPro" id="IPR036196">
    <property type="entry name" value="Ptyr_pPase_sf"/>
</dbReference>
<evidence type="ECO:0000256" key="4">
    <source>
        <dbReference type="ARBA" id="ARBA00022912"/>
    </source>
</evidence>
<dbReference type="SMART" id="SM00226">
    <property type="entry name" value="LMWPc"/>
    <property type="match status" value="1"/>
</dbReference>
<dbReference type="EMBL" id="BMFV01000006">
    <property type="protein sequence ID" value="GGH78162.1"/>
    <property type="molecule type" value="Genomic_DNA"/>
</dbReference>
<dbReference type="Pfam" id="PF01451">
    <property type="entry name" value="LMWPc"/>
    <property type="match status" value="1"/>
</dbReference>
<protein>
    <recommendedName>
        <fullName evidence="2">protein-tyrosine-phosphatase</fullName>
        <ecNumber evidence="2">3.1.3.48</ecNumber>
    </recommendedName>
</protein>
<dbReference type="SUPFAM" id="SSF52788">
    <property type="entry name" value="Phosphotyrosine protein phosphatases I"/>
    <property type="match status" value="1"/>
</dbReference>
<evidence type="ECO:0000256" key="2">
    <source>
        <dbReference type="ARBA" id="ARBA00013064"/>
    </source>
</evidence>
<comment type="catalytic activity">
    <reaction evidence="5">
        <text>O-phospho-L-tyrosyl-[protein] + H2O = L-tyrosyl-[protein] + phosphate</text>
        <dbReference type="Rhea" id="RHEA:10684"/>
        <dbReference type="Rhea" id="RHEA-COMP:10136"/>
        <dbReference type="Rhea" id="RHEA-COMP:20101"/>
        <dbReference type="ChEBI" id="CHEBI:15377"/>
        <dbReference type="ChEBI" id="CHEBI:43474"/>
        <dbReference type="ChEBI" id="CHEBI:46858"/>
        <dbReference type="ChEBI" id="CHEBI:61978"/>
        <dbReference type="EC" id="3.1.3.48"/>
    </reaction>
</comment>
<accession>A0A8J3ELX2</accession>
<dbReference type="RefSeq" id="WP_188496410.1">
    <property type="nucleotide sequence ID" value="NZ_BMFV01000006.1"/>
</dbReference>
<dbReference type="PRINTS" id="PR00719">
    <property type="entry name" value="LMWPTPASE"/>
</dbReference>
<dbReference type="GO" id="GO:0004725">
    <property type="term" value="F:protein tyrosine phosphatase activity"/>
    <property type="evidence" value="ECO:0007669"/>
    <property type="project" value="UniProtKB-EC"/>
</dbReference>
<feature type="active site" evidence="6">
    <location>
        <position position="14"/>
    </location>
</feature>
<evidence type="ECO:0000313" key="8">
    <source>
        <dbReference type="EMBL" id="GGH78162.1"/>
    </source>
</evidence>
<reference evidence="8" key="2">
    <citation type="submission" date="2020-09" db="EMBL/GenBank/DDBJ databases">
        <authorList>
            <person name="Sun Q."/>
            <person name="Zhou Y."/>
        </authorList>
    </citation>
    <scope>NUCLEOTIDE SEQUENCE</scope>
    <source>
        <strain evidence="8">CGMCC 1.12777</strain>
    </source>
</reference>
<organism evidence="8 9">
    <name type="scientific">Pullulanibacillus pueri</name>
    <dbReference type="NCBI Taxonomy" id="1437324"/>
    <lineage>
        <taxon>Bacteria</taxon>
        <taxon>Bacillati</taxon>
        <taxon>Bacillota</taxon>
        <taxon>Bacilli</taxon>
        <taxon>Bacillales</taxon>
        <taxon>Sporolactobacillaceae</taxon>
        <taxon>Pullulanibacillus</taxon>
    </lineage>
</organism>
<evidence type="ECO:0000256" key="5">
    <source>
        <dbReference type="ARBA" id="ARBA00051722"/>
    </source>
</evidence>
<feature type="active site" description="Proton donor" evidence="6">
    <location>
        <position position="125"/>
    </location>
</feature>
<evidence type="ECO:0000259" key="7">
    <source>
        <dbReference type="SMART" id="SM00226"/>
    </source>
</evidence>
<comment type="similarity">
    <text evidence="1">Belongs to the low molecular weight phosphotyrosine protein phosphatase family.</text>
</comment>
<evidence type="ECO:0000256" key="1">
    <source>
        <dbReference type="ARBA" id="ARBA00011063"/>
    </source>
</evidence>
<dbReference type="AlphaFoldDB" id="A0A8J3ELX2"/>
<keyword evidence="3" id="KW-0378">Hydrolase</keyword>